<reference evidence="1 2" key="1">
    <citation type="submission" date="2024-06" db="EMBL/GenBank/DDBJ databases">
        <title>The Natural Products Discovery Center: Release of the First 8490 Sequenced Strains for Exploring Actinobacteria Biosynthetic Diversity.</title>
        <authorList>
            <person name="Kalkreuter E."/>
            <person name="Kautsar S.A."/>
            <person name="Yang D."/>
            <person name="Bader C.D."/>
            <person name="Teijaro C.N."/>
            <person name="Fluegel L."/>
            <person name="Davis C.M."/>
            <person name="Simpson J.R."/>
            <person name="Lauterbach L."/>
            <person name="Steele A.D."/>
            <person name="Gui C."/>
            <person name="Meng S."/>
            <person name="Li G."/>
            <person name="Viehrig K."/>
            <person name="Ye F."/>
            <person name="Su P."/>
            <person name="Kiefer A.F."/>
            <person name="Nichols A."/>
            <person name="Cepeda A.J."/>
            <person name="Yan W."/>
            <person name="Fan B."/>
            <person name="Jiang Y."/>
            <person name="Adhikari A."/>
            <person name="Zheng C.-J."/>
            <person name="Schuster L."/>
            <person name="Cowan T.M."/>
            <person name="Smanski M.J."/>
            <person name="Chevrette M.G."/>
            <person name="De Carvalho L.P.S."/>
            <person name="Shen B."/>
        </authorList>
    </citation>
    <scope>NUCLEOTIDE SEQUENCE [LARGE SCALE GENOMIC DNA]</scope>
    <source>
        <strain evidence="1 2">NPDC046851</strain>
    </source>
</reference>
<name>A0ABV3B8M6_9ACTN</name>
<protein>
    <submittedName>
        <fullName evidence="1">Uncharacterized protein</fullName>
    </submittedName>
</protein>
<dbReference type="EMBL" id="JBEYXT010000236">
    <property type="protein sequence ID" value="MEU6805788.1"/>
    <property type="molecule type" value="Genomic_DNA"/>
</dbReference>
<comment type="caution">
    <text evidence="1">The sequence shown here is derived from an EMBL/GenBank/DDBJ whole genome shotgun (WGS) entry which is preliminary data.</text>
</comment>
<evidence type="ECO:0000313" key="2">
    <source>
        <dbReference type="Proteomes" id="UP001551189"/>
    </source>
</evidence>
<dbReference type="Proteomes" id="UP001551189">
    <property type="component" value="Unassembled WGS sequence"/>
</dbReference>
<gene>
    <name evidence="1" type="ORF">ABZ931_33020</name>
</gene>
<organism evidence="1 2">
    <name type="scientific">Streptomyces neyagawaensis</name>
    <dbReference type="NCBI Taxonomy" id="42238"/>
    <lineage>
        <taxon>Bacteria</taxon>
        <taxon>Bacillati</taxon>
        <taxon>Actinomycetota</taxon>
        <taxon>Actinomycetes</taxon>
        <taxon>Kitasatosporales</taxon>
        <taxon>Streptomycetaceae</taxon>
        <taxon>Streptomyces</taxon>
    </lineage>
</organism>
<evidence type="ECO:0000313" key="1">
    <source>
        <dbReference type="EMBL" id="MEU6805788.1"/>
    </source>
</evidence>
<accession>A0ABV3B8M6</accession>
<dbReference type="RefSeq" id="WP_359700957.1">
    <property type="nucleotide sequence ID" value="NZ_JBEYXT010000236.1"/>
</dbReference>
<keyword evidence="2" id="KW-1185">Reference proteome</keyword>
<sequence>MEGIIAGALAVIGTLLGSVIAHHYQERSACRAEARSHTLLQQQRLLDNCAGFIALAEDYRRAQYDRWVGWDTDSTSEDAAAARADSYRLYVETRSSAYRLKLISSQADVQQLAEQANTVLELTSAIIRTEDRAEMLQRGRTAQEACDAFVDRANVVLHG</sequence>
<proteinExistence type="predicted"/>